<proteinExistence type="predicted"/>
<feature type="compositionally biased region" description="Basic and acidic residues" evidence="1">
    <location>
        <begin position="275"/>
        <end position="285"/>
    </location>
</feature>
<evidence type="ECO:0000313" key="2">
    <source>
        <dbReference type="EMBL" id="KAG7535923.1"/>
    </source>
</evidence>
<gene>
    <name evidence="2" type="ORF">FFLO_03594</name>
</gene>
<feature type="compositionally biased region" description="Polar residues" evidence="1">
    <location>
        <begin position="1"/>
        <end position="11"/>
    </location>
</feature>
<dbReference type="Proteomes" id="UP000812966">
    <property type="component" value="Unassembled WGS sequence"/>
</dbReference>
<name>A0A8K0JLW3_9TREE</name>
<feature type="compositionally biased region" description="Low complexity" evidence="1">
    <location>
        <begin position="264"/>
        <end position="274"/>
    </location>
</feature>
<dbReference type="CDD" id="cd06464">
    <property type="entry name" value="ACD_sHsps-like"/>
    <property type="match status" value="1"/>
</dbReference>
<comment type="caution">
    <text evidence="2">The sequence shown here is derived from an EMBL/GenBank/DDBJ whole genome shotgun (WGS) entry which is preliminary data.</text>
</comment>
<feature type="compositionally biased region" description="Basic and acidic residues" evidence="1">
    <location>
        <begin position="12"/>
        <end position="28"/>
    </location>
</feature>
<feature type="compositionally biased region" description="Polar residues" evidence="1">
    <location>
        <begin position="296"/>
        <end position="311"/>
    </location>
</feature>
<feature type="region of interest" description="Disordered" evidence="1">
    <location>
        <begin position="195"/>
        <end position="215"/>
    </location>
</feature>
<reference evidence="2" key="1">
    <citation type="submission" date="2020-04" db="EMBL/GenBank/DDBJ databases">
        <title>Analysis of mating type loci in Filobasidium floriforme.</title>
        <authorList>
            <person name="Nowrousian M."/>
        </authorList>
    </citation>
    <scope>NUCLEOTIDE SEQUENCE</scope>
    <source>
        <strain evidence="2">CBS 6242</strain>
    </source>
</reference>
<evidence type="ECO:0000256" key="1">
    <source>
        <dbReference type="SAM" id="MobiDB-lite"/>
    </source>
</evidence>
<feature type="compositionally biased region" description="Low complexity" evidence="1">
    <location>
        <begin position="64"/>
        <end position="92"/>
    </location>
</feature>
<evidence type="ECO:0008006" key="4">
    <source>
        <dbReference type="Google" id="ProtNLM"/>
    </source>
</evidence>
<keyword evidence="3" id="KW-1185">Reference proteome</keyword>
<feature type="region of interest" description="Disordered" evidence="1">
    <location>
        <begin position="403"/>
        <end position="490"/>
    </location>
</feature>
<dbReference type="EMBL" id="JABELV010000067">
    <property type="protein sequence ID" value="KAG7535923.1"/>
    <property type="molecule type" value="Genomic_DNA"/>
</dbReference>
<feature type="region of interest" description="Disordered" evidence="1">
    <location>
        <begin position="1"/>
        <end position="125"/>
    </location>
</feature>
<accession>A0A8K0JLW3</accession>
<dbReference type="AlphaFoldDB" id="A0A8K0JLW3"/>
<organism evidence="2 3">
    <name type="scientific">Filobasidium floriforme</name>
    <dbReference type="NCBI Taxonomy" id="5210"/>
    <lineage>
        <taxon>Eukaryota</taxon>
        <taxon>Fungi</taxon>
        <taxon>Dikarya</taxon>
        <taxon>Basidiomycota</taxon>
        <taxon>Agaricomycotina</taxon>
        <taxon>Tremellomycetes</taxon>
        <taxon>Filobasidiales</taxon>
        <taxon>Filobasidiaceae</taxon>
        <taxon>Filobasidium</taxon>
    </lineage>
</organism>
<feature type="region of interest" description="Disordered" evidence="1">
    <location>
        <begin position="257"/>
        <end position="330"/>
    </location>
</feature>
<sequence>MTLPISMTTPMSDDKDGHDAENEHEISRVKSSLGKGIDPEKERAGSFPPTVFPQVHKQEHSHSHSQSPSLPIPHTTTPTYSEGEGTMTTGSTAQTVEIAELDDYDVGPDLKDGGGVGGGKMGRKQHGLEGGVVRIVREDEEQQEETEEENIGMGVFGALDPAQLRRHAEHRSTSYIPLDIGYGYNNAHSRTISNTTVHPHPTINTHAHTNPTRTETPPLTASNLHLHQLPTHTNPDFTIKRFGLERTASWATASASVGRTGLNSSGSADSGVASSKEDREKEARNLVRPGYKRSRTAFSGTTSRLSATGNGTIHGGGKNTSGLNTKPAGLQRSRSFSSSAAVYPVNGTSPTTTTAMFHPYRLALPQSKKSRTQEQEVYLTSPLFTMDNNAGYFERPCSPISASAVAGGSKYRTRPGLTRTLSSKTDSEARSVASSTLTSGAGMGKQQRSYQSSLLRPRPKLWRGFSQPARHRPAPGSDVPPSPGSSSLREGSAGLVDEYMIDMDKWILGTGEASASQRSPSPSPSSEPELCAEAQAVKDVVPVDRTSQEDQEDLWVDGCRIQCADGTECLTTSEAYVLNVQLLHQTYSTSMYVSKEYNLHIAGEKTHMEEYDRVIEYPKTADMGKLKATLVDGLVSVYVPRLPDAPPAPAWTCIRQRSI</sequence>
<evidence type="ECO:0000313" key="3">
    <source>
        <dbReference type="Proteomes" id="UP000812966"/>
    </source>
</evidence>
<protein>
    <recommendedName>
        <fullName evidence="4">SHSP domain-containing protein</fullName>
    </recommendedName>
</protein>